<name>A0A2X4UXZ7_9GAMM</name>
<proteinExistence type="predicted"/>
<gene>
    <name evidence="2" type="ORF">NCTC12151_03216</name>
</gene>
<dbReference type="AlphaFoldDB" id="A0A2X4UXZ7"/>
<protein>
    <submittedName>
        <fullName evidence="2">Uncharacterized protein</fullName>
    </submittedName>
</protein>
<evidence type="ECO:0000313" key="3">
    <source>
        <dbReference type="Proteomes" id="UP000249005"/>
    </source>
</evidence>
<organism evidence="2 3">
    <name type="scientific">Leminorella richardii</name>
    <dbReference type="NCBI Taxonomy" id="158841"/>
    <lineage>
        <taxon>Bacteria</taxon>
        <taxon>Pseudomonadati</taxon>
        <taxon>Pseudomonadota</taxon>
        <taxon>Gammaproteobacteria</taxon>
        <taxon>Enterobacterales</taxon>
        <taxon>Budviciaceae</taxon>
        <taxon>Leminorella</taxon>
    </lineage>
</organism>
<keyword evidence="3" id="KW-1185">Reference proteome</keyword>
<dbReference type="EMBL" id="LS483470">
    <property type="protein sequence ID" value="SQI43753.1"/>
    <property type="molecule type" value="Genomic_DNA"/>
</dbReference>
<feature type="transmembrane region" description="Helical" evidence="1">
    <location>
        <begin position="128"/>
        <end position="150"/>
    </location>
</feature>
<dbReference type="KEGG" id="lri:NCTC12151_03216"/>
<dbReference type="Proteomes" id="UP000249005">
    <property type="component" value="Chromosome 1"/>
</dbReference>
<evidence type="ECO:0000313" key="2">
    <source>
        <dbReference type="EMBL" id="SQI43753.1"/>
    </source>
</evidence>
<feature type="transmembrane region" description="Helical" evidence="1">
    <location>
        <begin position="99"/>
        <end position="122"/>
    </location>
</feature>
<keyword evidence="1" id="KW-1133">Transmembrane helix</keyword>
<reference evidence="2 3" key="1">
    <citation type="submission" date="2018-06" db="EMBL/GenBank/DDBJ databases">
        <authorList>
            <consortium name="Pathogen Informatics"/>
            <person name="Doyle S."/>
        </authorList>
    </citation>
    <scope>NUCLEOTIDE SEQUENCE [LARGE SCALE GENOMIC DNA]</scope>
    <source>
        <strain evidence="2 3">NCTC12151</strain>
    </source>
</reference>
<accession>A0A2X4UXZ7</accession>
<feature type="transmembrane region" description="Helical" evidence="1">
    <location>
        <begin position="28"/>
        <end position="48"/>
    </location>
</feature>
<evidence type="ECO:0000256" key="1">
    <source>
        <dbReference type="SAM" id="Phobius"/>
    </source>
</evidence>
<feature type="transmembrane region" description="Helical" evidence="1">
    <location>
        <begin position="68"/>
        <end position="92"/>
    </location>
</feature>
<keyword evidence="1" id="KW-0812">Transmembrane</keyword>
<sequence>MHCFSDSLFLALKEKADKQEAMKKIRNFLLLFPALLAVCSSLLLMGVVKLNHLIRYPDERFSEQFLGILMIWLLMQNAALCLSTYTALFNLFCQVRDRLWASLLSFFLLPLIIFSLCFSESYNSVESLWTLWVLPGLCFWLPYIALFIYFRQNARKKETGQVTTS</sequence>
<keyword evidence="1" id="KW-0472">Membrane</keyword>